<evidence type="ECO:0000313" key="6">
    <source>
        <dbReference type="EMBL" id="KAG5832357.1"/>
    </source>
</evidence>
<accession>A0A9D3LLG0</accession>
<dbReference type="Pfam" id="PF00041">
    <property type="entry name" value="fn3"/>
    <property type="match status" value="1"/>
</dbReference>
<name>A0A9D3LLG0_ANGAN</name>
<keyword evidence="2" id="KW-0175">Coiled coil</keyword>
<keyword evidence="1" id="KW-0040">ANK repeat</keyword>
<feature type="repeat" description="ANK" evidence="1">
    <location>
        <begin position="166"/>
        <end position="191"/>
    </location>
</feature>
<dbReference type="GO" id="GO:0061172">
    <property type="term" value="P:regulation of establishment of bipolar cell polarity"/>
    <property type="evidence" value="ECO:0007669"/>
    <property type="project" value="TreeGrafter"/>
</dbReference>
<proteinExistence type="predicted"/>
<dbReference type="SUPFAM" id="SSF48403">
    <property type="entry name" value="Ankyrin repeat"/>
    <property type="match status" value="1"/>
</dbReference>
<dbReference type="AlphaFoldDB" id="A0A9D3LLG0"/>
<organism evidence="6 7">
    <name type="scientific">Anguilla anguilla</name>
    <name type="common">European freshwater eel</name>
    <name type="synonym">Muraena anguilla</name>
    <dbReference type="NCBI Taxonomy" id="7936"/>
    <lineage>
        <taxon>Eukaryota</taxon>
        <taxon>Metazoa</taxon>
        <taxon>Chordata</taxon>
        <taxon>Craniata</taxon>
        <taxon>Vertebrata</taxon>
        <taxon>Euteleostomi</taxon>
        <taxon>Actinopterygii</taxon>
        <taxon>Neopterygii</taxon>
        <taxon>Teleostei</taxon>
        <taxon>Anguilliformes</taxon>
        <taxon>Anguillidae</taxon>
        <taxon>Anguilla</taxon>
    </lineage>
</organism>
<dbReference type="InterPro" id="IPR013783">
    <property type="entry name" value="Ig-like_fold"/>
</dbReference>
<feature type="region of interest" description="Disordered" evidence="3">
    <location>
        <begin position="663"/>
        <end position="706"/>
    </location>
</feature>
<dbReference type="InterPro" id="IPR002110">
    <property type="entry name" value="Ankyrin_rpt"/>
</dbReference>
<feature type="compositionally biased region" description="Basic and acidic residues" evidence="3">
    <location>
        <begin position="663"/>
        <end position="673"/>
    </location>
</feature>
<feature type="non-terminal residue" evidence="6">
    <location>
        <position position="1"/>
    </location>
</feature>
<dbReference type="SUPFAM" id="SSF49265">
    <property type="entry name" value="Fibronectin type III"/>
    <property type="match status" value="1"/>
</dbReference>
<dbReference type="PROSITE" id="PS50297">
    <property type="entry name" value="ANK_REP_REGION"/>
    <property type="match status" value="1"/>
</dbReference>
<dbReference type="GO" id="GO:0005819">
    <property type="term" value="C:spindle"/>
    <property type="evidence" value="ECO:0007669"/>
    <property type="project" value="TreeGrafter"/>
</dbReference>
<dbReference type="InterPro" id="IPR003961">
    <property type="entry name" value="FN3_dom"/>
</dbReference>
<feature type="chain" id="PRO_5039279403" description="Fibronectin type-III domain-containing protein" evidence="4">
    <location>
        <begin position="23"/>
        <end position="857"/>
    </location>
</feature>
<dbReference type="EMBL" id="JAFIRN010000017">
    <property type="protein sequence ID" value="KAG5832357.1"/>
    <property type="molecule type" value="Genomic_DNA"/>
</dbReference>
<gene>
    <name evidence="6" type="ORF">ANANG_G00290310</name>
</gene>
<evidence type="ECO:0000313" key="7">
    <source>
        <dbReference type="Proteomes" id="UP001044222"/>
    </source>
</evidence>
<dbReference type="SMART" id="SM00248">
    <property type="entry name" value="ANK"/>
    <property type="match status" value="2"/>
</dbReference>
<dbReference type="InterPro" id="IPR039269">
    <property type="entry name" value="ANKFN1"/>
</dbReference>
<feature type="coiled-coil region" evidence="2">
    <location>
        <begin position="204"/>
        <end position="231"/>
    </location>
</feature>
<sequence>MSGDRWGNAWLVFVFLQSLGSADRKEAQQKKSESGISRFTQRLALRDRQAKPEKTATYRRRSLSLDWADYPKMTQPMREPALTRKPACLSSPSAARRLYRNLSGKFRAGQLGLEERVLSGRGDKAAVFQSSEALFEAVEHQELDLVHLLLSQYSLEELDLNTPNSEGLLPLDIAIMTNNVPMAKLLLQAGAKESPHFVSLEGRATHLDTLLREAEQRVAELQTQAAGEGQRGPHDATHRERQLKAWEWRHRLFKRMKTGFEHASPPDAPSNVRLTVSSSYSLKVTFQEPLSVNSAVVTKYKVGWSLAPSLSPLLGELVLEDSSAQQCTITGLTPGLHYYVQVSAYNMKGWGPAQPTVPACAAPSCWRDIERRLPRLRGQKEVLDQLLGQIKEAHQHCACHEPCKAQPHVRKHSVSKSLRHLFQPGSKFVKNLKRGLYLASVFYREDKIFVTSEDQIPIVEIEDSYSSSLMQDFLWFTKVSYLWEEIPWLLQLLGPSQSSCTCSLQTHLKMLQAASQLQSMLGTQDLGRVHYEPIKDKHGNVLLVTLLDLSSGPCPDGMRWTPLGKLQHQRRSVSSSEEPTALDMLLATLQEKLSYHRCSRNILPPGLYLGYLKLCSSVDQIRVLVPQKLPNMLCHVKVRDNSNVSREEWQWLQALSCLEESFRDGPGHPERRASLPAGPAQGMLGARGPTQHPPQPGSGLSDLQPGGAGPLLPRPGFLTLPLQIFELVHFQAYHQSFMAQYCRVSALLELESLLSQQTLREAFSEAEVATAKQKHQQVQQHMQQMEEAWREVRWIMDALQHARYKQPAGGASLSWIIDFSHDVAPLPRPSLSSLMDFLPSPSPRPSPPPRPAANKTT</sequence>
<evidence type="ECO:0000259" key="5">
    <source>
        <dbReference type="PROSITE" id="PS50853"/>
    </source>
</evidence>
<feature type="signal peptide" evidence="4">
    <location>
        <begin position="1"/>
        <end position="22"/>
    </location>
</feature>
<reference evidence="6" key="1">
    <citation type="submission" date="2021-01" db="EMBL/GenBank/DDBJ databases">
        <title>A chromosome-scale assembly of European eel, Anguilla anguilla.</title>
        <authorList>
            <person name="Henkel C."/>
            <person name="Jong-Raadsen S.A."/>
            <person name="Dufour S."/>
            <person name="Weltzien F.-A."/>
            <person name="Palstra A.P."/>
            <person name="Pelster B."/>
            <person name="Spaink H.P."/>
            <person name="Van Den Thillart G.E."/>
            <person name="Jansen H."/>
            <person name="Zahm M."/>
            <person name="Klopp C."/>
            <person name="Cedric C."/>
            <person name="Louis A."/>
            <person name="Berthelot C."/>
            <person name="Parey E."/>
            <person name="Roest Crollius H."/>
            <person name="Montfort J."/>
            <person name="Robinson-Rechavi M."/>
            <person name="Bucao C."/>
            <person name="Bouchez O."/>
            <person name="Gislard M."/>
            <person name="Lluch J."/>
            <person name="Milhes M."/>
            <person name="Lampietro C."/>
            <person name="Lopez Roques C."/>
            <person name="Donnadieu C."/>
            <person name="Braasch I."/>
            <person name="Desvignes T."/>
            <person name="Postlethwait J."/>
            <person name="Bobe J."/>
            <person name="Guiguen Y."/>
            <person name="Dirks R."/>
        </authorList>
    </citation>
    <scope>NUCLEOTIDE SEQUENCE</scope>
    <source>
        <strain evidence="6">Tag_6206</strain>
        <tissue evidence="6">Liver</tissue>
    </source>
</reference>
<dbReference type="CDD" id="cd00063">
    <property type="entry name" value="FN3"/>
    <property type="match status" value="1"/>
</dbReference>
<feature type="domain" description="Fibronectin type-III" evidence="5">
    <location>
        <begin position="268"/>
        <end position="364"/>
    </location>
</feature>
<dbReference type="SMART" id="SM00060">
    <property type="entry name" value="FN3"/>
    <property type="match status" value="1"/>
</dbReference>
<evidence type="ECO:0000256" key="4">
    <source>
        <dbReference type="SAM" id="SignalP"/>
    </source>
</evidence>
<dbReference type="Proteomes" id="UP001044222">
    <property type="component" value="Chromosome 17"/>
</dbReference>
<dbReference type="GO" id="GO:0000132">
    <property type="term" value="P:establishment of mitotic spindle orientation"/>
    <property type="evidence" value="ECO:0007669"/>
    <property type="project" value="TreeGrafter"/>
</dbReference>
<dbReference type="PANTHER" id="PTHR21437">
    <property type="entry name" value="WIDE AWAKE"/>
    <property type="match status" value="1"/>
</dbReference>
<feature type="region of interest" description="Disordered" evidence="3">
    <location>
        <begin position="832"/>
        <end position="857"/>
    </location>
</feature>
<feature type="compositionally biased region" description="Pro residues" evidence="3">
    <location>
        <begin position="840"/>
        <end position="851"/>
    </location>
</feature>
<dbReference type="PROSITE" id="PS50853">
    <property type="entry name" value="FN3"/>
    <property type="match status" value="1"/>
</dbReference>
<evidence type="ECO:0000256" key="1">
    <source>
        <dbReference type="PROSITE-ProRule" id="PRU00023"/>
    </source>
</evidence>
<keyword evidence="4" id="KW-0732">Signal</keyword>
<evidence type="ECO:0000256" key="3">
    <source>
        <dbReference type="SAM" id="MobiDB-lite"/>
    </source>
</evidence>
<evidence type="ECO:0000256" key="2">
    <source>
        <dbReference type="SAM" id="Coils"/>
    </source>
</evidence>
<dbReference type="Gene3D" id="1.25.40.20">
    <property type="entry name" value="Ankyrin repeat-containing domain"/>
    <property type="match status" value="1"/>
</dbReference>
<dbReference type="InterPro" id="IPR036116">
    <property type="entry name" value="FN3_sf"/>
</dbReference>
<dbReference type="PANTHER" id="PTHR21437:SF2">
    <property type="entry name" value="ANKYRIN REPEAT AND FIBRONECTIN TYPE-III DOMAIN-CONTAINING PROTEIN 1-LIKE"/>
    <property type="match status" value="1"/>
</dbReference>
<dbReference type="Pfam" id="PF13637">
    <property type="entry name" value="Ank_4"/>
    <property type="match status" value="1"/>
</dbReference>
<dbReference type="InterPro" id="IPR036770">
    <property type="entry name" value="Ankyrin_rpt-contain_sf"/>
</dbReference>
<dbReference type="PROSITE" id="PS50088">
    <property type="entry name" value="ANK_REPEAT"/>
    <property type="match status" value="1"/>
</dbReference>
<protein>
    <recommendedName>
        <fullName evidence="5">Fibronectin type-III domain-containing protein</fullName>
    </recommendedName>
</protein>
<keyword evidence="7" id="KW-1185">Reference proteome</keyword>
<dbReference type="Gene3D" id="2.60.40.10">
    <property type="entry name" value="Immunoglobulins"/>
    <property type="match status" value="1"/>
</dbReference>
<comment type="caution">
    <text evidence="6">The sequence shown here is derived from an EMBL/GenBank/DDBJ whole genome shotgun (WGS) entry which is preliminary data.</text>
</comment>